<evidence type="ECO:0000256" key="2">
    <source>
        <dbReference type="ARBA" id="ARBA00023015"/>
    </source>
</evidence>
<dbReference type="InterPro" id="IPR028082">
    <property type="entry name" value="Peripla_BP_I"/>
</dbReference>
<dbReference type="Pfam" id="PF00532">
    <property type="entry name" value="Peripla_BP_1"/>
    <property type="match status" value="1"/>
</dbReference>
<dbReference type="PROSITE" id="PS50932">
    <property type="entry name" value="HTH_LACI_2"/>
    <property type="match status" value="1"/>
</dbReference>
<dbReference type="InterPro" id="IPR000843">
    <property type="entry name" value="HTH_LacI"/>
</dbReference>
<dbReference type="Gene3D" id="1.10.260.40">
    <property type="entry name" value="lambda repressor-like DNA-binding domains"/>
    <property type="match status" value="1"/>
</dbReference>
<evidence type="ECO:0000313" key="6">
    <source>
        <dbReference type="EMBL" id="MFC0267384.1"/>
    </source>
</evidence>
<keyword evidence="4" id="KW-0804">Transcription</keyword>
<dbReference type="PANTHER" id="PTHR30146:SF45">
    <property type="entry name" value="CATABOLITE REPRESSOR_ACTIVATOR"/>
    <property type="match status" value="1"/>
</dbReference>
<sequence>MTLAEIARLAGVSRTTASYVINGKSRQRRISDATVARVMAVVESHGYQVDARAAALRSGVTRTLGFILPDLENTSYARLAKLIEQGARRAGYQLLIASSGDDRDTERELAATLQARRCDALIVASALPADDPLYPRLIDEGLPVVAVDRALDERCIRSIISENRVTASRLTASVVDDDTRHVLWLDAVATLGNTLERRAGFEAAVAATASQPMAYKLCGEHYERDSGAALMAQHLARHGLPQALVSASRTLLDGALDVLLQHFSMNQLIDSGPKLATFGNDRLLDFLPLGINAMQQNHERIAERVLHHTLEAIAGQAQPGRVEVPRQLIIRHRPAGAPLV</sequence>
<keyword evidence="1" id="KW-0678">Repressor</keyword>
<proteinExistence type="predicted"/>
<name>A0ABV6G265_9GAMM</name>
<gene>
    <name evidence="6" type="primary">cra</name>
    <name evidence="6" type="ORF">ACFFHW_05135</name>
</gene>
<dbReference type="Proteomes" id="UP001589814">
    <property type="component" value="Unassembled WGS sequence"/>
</dbReference>
<evidence type="ECO:0000256" key="3">
    <source>
        <dbReference type="ARBA" id="ARBA00023125"/>
    </source>
</evidence>
<dbReference type="InterPro" id="IPR001761">
    <property type="entry name" value="Peripla_BP/Lac1_sug-bd_dom"/>
</dbReference>
<dbReference type="PROSITE" id="PS00356">
    <property type="entry name" value="HTH_LACI_1"/>
    <property type="match status" value="1"/>
</dbReference>
<dbReference type="SMART" id="SM00354">
    <property type="entry name" value="HTH_LACI"/>
    <property type="match status" value="1"/>
</dbReference>
<dbReference type="CDD" id="cd01392">
    <property type="entry name" value="HTH_LacI"/>
    <property type="match status" value="1"/>
</dbReference>
<dbReference type="SUPFAM" id="SSF53822">
    <property type="entry name" value="Periplasmic binding protein-like I"/>
    <property type="match status" value="1"/>
</dbReference>
<keyword evidence="2" id="KW-0805">Transcription regulation</keyword>
<dbReference type="PANTHER" id="PTHR30146">
    <property type="entry name" value="LACI-RELATED TRANSCRIPTIONAL REPRESSOR"/>
    <property type="match status" value="1"/>
</dbReference>
<evidence type="ECO:0000313" key="7">
    <source>
        <dbReference type="Proteomes" id="UP001589814"/>
    </source>
</evidence>
<protein>
    <submittedName>
        <fullName evidence="6">Catabolite repressor/activator</fullName>
    </submittedName>
</protein>
<dbReference type="NCBIfam" id="NF008452">
    <property type="entry name" value="PRK11303.1"/>
    <property type="match status" value="1"/>
</dbReference>
<comment type="caution">
    <text evidence="6">The sequence shown here is derived from an EMBL/GenBank/DDBJ whole genome shotgun (WGS) entry which is preliminary data.</text>
</comment>
<keyword evidence="7" id="KW-1185">Reference proteome</keyword>
<dbReference type="SUPFAM" id="SSF47413">
    <property type="entry name" value="lambda repressor-like DNA-binding domains"/>
    <property type="match status" value="1"/>
</dbReference>
<evidence type="ECO:0000256" key="4">
    <source>
        <dbReference type="ARBA" id="ARBA00023163"/>
    </source>
</evidence>
<dbReference type="Gene3D" id="3.40.50.2300">
    <property type="match status" value="2"/>
</dbReference>
<dbReference type="RefSeq" id="WP_019952767.1">
    <property type="nucleotide sequence ID" value="NZ_JBHLVX010000018.1"/>
</dbReference>
<dbReference type="InterPro" id="IPR010982">
    <property type="entry name" value="Lambda_DNA-bd_dom_sf"/>
</dbReference>
<organism evidence="6 7">
    <name type="scientific">Kushneria aurantia</name>
    <dbReference type="NCBI Taxonomy" id="504092"/>
    <lineage>
        <taxon>Bacteria</taxon>
        <taxon>Pseudomonadati</taxon>
        <taxon>Pseudomonadota</taxon>
        <taxon>Gammaproteobacteria</taxon>
        <taxon>Oceanospirillales</taxon>
        <taxon>Halomonadaceae</taxon>
        <taxon>Kushneria</taxon>
    </lineage>
</organism>
<dbReference type="Pfam" id="PF00356">
    <property type="entry name" value="LacI"/>
    <property type="match status" value="1"/>
</dbReference>
<reference evidence="6 7" key="1">
    <citation type="submission" date="2024-09" db="EMBL/GenBank/DDBJ databases">
        <authorList>
            <person name="Sun Q."/>
            <person name="Mori K."/>
        </authorList>
    </citation>
    <scope>NUCLEOTIDE SEQUENCE [LARGE SCALE GENOMIC DNA]</scope>
    <source>
        <strain evidence="6 7">CCM 7415</strain>
    </source>
</reference>
<evidence type="ECO:0000256" key="1">
    <source>
        <dbReference type="ARBA" id="ARBA00022491"/>
    </source>
</evidence>
<accession>A0ABV6G265</accession>
<keyword evidence="3" id="KW-0238">DNA-binding</keyword>
<feature type="domain" description="HTH lacI-type" evidence="5">
    <location>
        <begin position="1"/>
        <end position="58"/>
    </location>
</feature>
<evidence type="ECO:0000259" key="5">
    <source>
        <dbReference type="PROSITE" id="PS50932"/>
    </source>
</evidence>
<dbReference type="EMBL" id="JBHLVX010000018">
    <property type="protein sequence ID" value="MFC0267384.1"/>
    <property type="molecule type" value="Genomic_DNA"/>
</dbReference>